<dbReference type="Pfam" id="PF06415">
    <property type="entry name" value="iPGM_N"/>
    <property type="match status" value="1"/>
</dbReference>
<dbReference type="GO" id="GO:0030145">
    <property type="term" value="F:manganese ion binding"/>
    <property type="evidence" value="ECO:0007669"/>
    <property type="project" value="UniProtKB-UniRule"/>
</dbReference>
<sequence>MNHTPAKHPPTVLIILDGFGLAGEREPGNAITQKTAPNIFGYMKEYPSSTLIAHGEDVGLFKGQEGNSEAGHFTIGAGRTVEQDLVRVTDAIEDGTFFKNQAFKDALHHAKKYHTAVHIMGLLTDDQSAHAKPTHLYALLQFLREEGQKEVYLHLFTDGRDSPPHSAVTFLKDVRANLKNGEEIATIMGRFYAMDRAKLWERTEAAYDTMVLGKGHCTAVSAEEAIAESYNRGETDEYICPTVIVKKGKPVATIQDNDVIYFFNARSDRARQITKAFVQSDFESMNGGTFTRKRVPKNIRFVAMTDFGPDLESIFTAFPSPDISHCLAKAIGEKREQLYISETEKYAHVTYFINGGFPEPINGEKRELVPSPKKYSYAEKPEMHARQVTDRVVSYINDGLYDFIAINYPNADMLGHTGDFNAARKGVKAMDAQVKQVIDTVLAHDGQVLITADHGNAEQMINPKTGGVLTQHTTNPVPCILIKNQTHVTLRHGRLADVAPTLLKMMNIRAPGEMTGRSLIED</sequence>
<organism evidence="16 17">
    <name type="scientific">Candidatus Magasanikbacteria bacterium CG11_big_fil_rev_8_21_14_0_20_43_7</name>
    <dbReference type="NCBI Taxonomy" id="1974654"/>
    <lineage>
        <taxon>Bacteria</taxon>
        <taxon>Candidatus Magasanikiibacteriota</taxon>
    </lineage>
</organism>
<dbReference type="Pfam" id="PF01676">
    <property type="entry name" value="Metalloenzyme"/>
    <property type="match status" value="1"/>
</dbReference>
<proteinExistence type="inferred from homology"/>
<keyword evidence="7 9" id="KW-0464">Manganese</keyword>
<dbReference type="Gene3D" id="3.40.720.10">
    <property type="entry name" value="Alkaline Phosphatase, subunit A"/>
    <property type="match status" value="1"/>
</dbReference>
<dbReference type="InterPro" id="IPR036646">
    <property type="entry name" value="PGAM_B_sf"/>
</dbReference>
<dbReference type="Gene3D" id="3.40.1450.10">
    <property type="entry name" value="BPG-independent phosphoglycerate mutase, domain B"/>
    <property type="match status" value="1"/>
</dbReference>
<evidence type="ECO:0000256" key="5">
    <source>
        <dbReference type="ARBA" id="ARBA00022723"/>
    </source>
</evidence>
<dbReference type="CDD" id="cd16010">
    <property type="entry name" value="iPGM"/>
    <property type="match status" value="1"/>
</dbReference>
<evidence type="ECO:0000256" key="4">
    <source>
        <dbReference type="ARBA" id="ARBA00008819"/>
    </source>
</evidence>
<evidence type="ECO:0000256" key="2">
    <source>
        <dbReference type="ARBA" id="ARBA00002315"/>
    </source>
</evidence>
<feature type="binding site" evidence="9 13">
    <location>
        <position position="17"/>
    </location>
    <ligand>
        <name>Mn(2+)</name>
        <dbReference type="ChEBI" id="CHEBI:29035"/>
        <label>2</label>
    </ligand>
</feature>
<dbReference type="EC" id="5.4.2.12" evidence="9 10"/>
<evidence type="ECO:0000256" key="13">
    <source>
        <dbReference type="PIRSR" id="PIRSR001492-3"/>
    </source>
</evidence>
<keyword evidence="5 9" id="KW-0479">Metal-binding</keyword>
<dbReference type="UniPathway" id="UPA00109">
    <property type="reaction ID" value="UER00186"/>
</dbReference>
<accession>A0A2H0N257</accession>
<gene>
    <name evidence="9" type="primary">gpmI</name>
    <name evidence="16" type="ORF">COV60_02690</name>
</gene>
<dbReference type="InterPro" id="IPR005995">
    <property type="entry name" value="Pgm_bpd_ind"/>
</dbReference>
<feature type="binding site" evidence="9 13">
    <location>
        <position position="412"/>
    </location>
    <ligand>
        <name>Mn(2+)</name>
        <dbReference type="ChEBI" id="CHEBI:29035"/>
        <label>1</label>
    </ligand>
</feature>
<dbReference type="GO" id="GO:0004619">
    <property type="term" value="F:phosphoglycerate mutase activity"/>
    <property type="evidence" value="ECO:0007669"/>
    <property type="project" value="UniProtKB-UniRule"/>
</dbReference>
<feature type="binding site" evidence="9 13">
    <location>
        <position position="472"/>
    </location>
    <ligand>
        <name>Mn(2+)</name>
        <dbReference type="ChEBI" id="CHEBI:29035"/>
        <label>1</label>
    </ligand>
</feature>
<dbReference type="EMBL" id="PCWM01000062">
    <property type="protein sequence ID" value="PIR02997.1"/>
    <property type="molecule type" value="Genomic_DNA"/>
</dbReference>
<evidence type="ECO:0000256" key="3">
    <source>
        <dbReference type="ARBA" id="ARBA00004798"/>
    </source>
</evidence>
<evidence type="ECO:0000313" key="17">
    <source>
        <dbReference type="Proteomes" id="UP000229782"/>
    </source>
</evidence>
<keyword evidence="8 9" id="KW-0413">Isomerase</keyword>
<evidence type="ECO:0000259" key="14">
    <source>
        <dbReference type="Pfam" id="PF01676"/>
    </source>
</evidence>
<dbReference type="SUPFAM" id="SSF64158">
    <property type="entry name" value="2,3-Bisphosphoglycerate-independent phosphoglycerate mutase, substrate-binding domain"/>
    <property type="match status" value="1"/>
</dbReference>
<evidence type="ECO:0000256" key="12">
    <source>
        <dbReference type="PIRSR" id="PIRSR001492-2"/>
    </source>
</evidence>
<dbReference type="InterPro" id="IPR006124">
    <property type="entry name" value="Metalloenzyme"/>
</dbReference>
<feature type="binding site" evidence="9 13">
    <location>
        <position position="416"/>
    </location>
    <ligand>
        <name>Mn(2+)</name>
        <dbReference type="ChEBI" id="CHEBI:29035"/>
        <label>1</label>
    </ligand>
</feature>
<feature type="binding site" evidence="9 12">
    <location>
        <position position="130"/>
    </location>
    <ligand>
        <name>substrate</name>
    </ligand>
</feature>
<feature type="binding site" evidence="9 13">
    <location>
        <position position="454"/>
    </location>
    <ligand>
        <name>Mn(2+)</name>
        <dbReference type="ChEBI" id="CHEBI:29035"/>
        <label>2</label>
    </ligand>
</feature>
<comment type="similarity">
    <text evidence="4 9">Belongs to the BPG-independent phosphoglycerate mutase family.</text>
</comment>
<feature type="binding site" evidence="9 12">
    <location>
        <position position="196"/>
    </location>
    <ligand>
        <name>substrate</name>
    </ligand>
</feature>
<reference evidence="16 17" key="1">
    <citation type="submission" date="2017-09" db="EMBL/GenBank/DDBJ databases">
        <title>Depth-based differentiation of microbial function through sediment-hosted aquifers and enrichment of novel symbionts in the deep terrestrial subsurface.</title>
        <authorList>
            <person name="Probst A.J."/>
            <person name="Ladd B."/>
            <person name="Jarett J.K."/>
            <person name="Geller-Mcgrath D.E."/>
            <person name="Sieber C.M."/>
            <person name="Emerson J.B."/>
            <person name="Anantharaman K."/>
            <person name="Thomas B.C."/>
            <person name="Malmstrom R."/>
            <person name="Stieglmeier M."/>
            <person name="Klingl A."/>
            <person name="Woyke T."/>
            <person name="Ryan C.M."/>
            <person name="Banfield J.F."/>
        </authorList>
    </citation>
    <scope>NUCLEOTIDE SEQUENCE [LARGE SCALE GENOMIC DNA]</scope>
    <source>
        <strain evidence="16">CG11_big_fil_rev_8_21_14_0_20_43_7</strain>
    </source>
</reference>
<keyword evidence="6 9" id="KW-0324">Glycolysis</keyword>
<comment type="pathway">
    <text evidence="3 9">Carbohydrate degradation; glycolysis; pyruvate from D-glyceraldehyde 3-phosphate: step 3/5.</text>
</comment>
<feature type="domain" description="BPG-independent PGAM N-terminal" evidence="15">
    <location>
        <begin position="88"/>
        <end position="307"/>
    </location>
</feature>
<comment type="subunit">
    <text evidence="9">Monomer.</text>
</comment>
<evidence type="ECO:0000256" key="6">
    <source>
        <dbReference type="ARBA" id="ARBA00023152"/>
    </source>
</evidence>
<dbReference type="InterPro" id="IPR017850">
    <property type="entry name" value="Alkaline_phosphatase_core_sf"/>
</dbReference>
<evidence type="ECO:0000259" key="15">
    <source>
        <dbReference type="Pfam" id="PF06415"/>
    </source>
</evidence>
<protein>
    <recommendedName>
        <fullName evidence="9 10">2,3-bisphosphoglycerate-independent phosphoglycerate mutase</fullName>
        <shortName evidence="9">BPG-independent PGAM</shortName>
        <shortName evidence="9">Phosphoglyceromutase</shortName>
        <shortName evidence="9">iPGM</shortName>
        <ecNumber evidence="9 10">5.4.2.12</ecNumber>
    </recommendedName>
</protein>
<dbReference type="PANTHER" id="PTHR31637:SF0">
    <property type="entry name" value="2,3-BISPHOSPHOGLYCERATE-INDEPENDENT PHOSPHOGLYCERATE MUTASE"/>
    <property type="match status" value="1"/>
</dbReference>
<evidence type="ECO:0000256" key="1">
    <source>
        <dbReference type="ARBA" id="ARBA00000370"/>
    </source>
</evidence>
<comment type="caution">
    <text evidence="16">The sequence shown here is derived from an EMBL/GenBank/DDBJ whole genome shotgun (WGS) entry which is preliminary data.</text>
</comment>
<comment type="catalytic activity">
    <reaction evidence="1 9">
        <text>(2R)-2-phosphoglycerate = (2R)-3-phosphoglycerate</text>
        <dbReference type="Rhea" id="RHEA:15901"/>
        <dbReference type="ChEBI" id="CHEBI:58272"/>
        <dbReference type="ChEBI" id="CHEBI:58289"/>
        <dbReference type="EC" id="5.4.2.12"/>
    </reaction>
</comment>
<dbReference type="GO" id="GO:0005829">
    <property type="term" value="C:cytosol"/>
    <property type="evidence" value="ECO:0007669"/>
    <property type="project" value="TreeGrafter"/>
</dbReference>
<dbReference type="PANTHER" id="PTHR31637">
    <property type="entry name" value="2,3-BISPHOSPHOGLYCERATE-INDEPENDENT PHOSPHOGLYCERATE MUTASE"/>
    <property type="match status" value="1"/>
</dbReference>
<evidence type="ECO:0000256" key="9">
    <source>
        <dbReference type="HAMAP-Rule" id="MF_01038"/>
    </source>
</evidence>
<feature type="binding site" evidence="9 12">
    <location>
        <begin position="266"/>
        <end position="269"/>
    </location>
    <ligand>
        <name>substrate</name>
    </ligand>
</feature>
<dbReference type="GO" id="GO:0006096">
    <property type="term" value="P:glycolytic process"/>
    <property type="evidence" value="ECO:0007669"/>
    <property type="project" value="UniProtKB-UniRule"/>
</dbReference>
<evidence type="ECO:0000313" key="16">
    <source>
        <dbReference type="EMBL" id="PIR02997.1"/>
    </source>
</evidence>
<comment type="function">
    <text evidence="2 9">Catalyzes the interconversion of 2-phosphoglycerate and 3-phosphoglycerate.</text>
</comment>
<feature type="active site" description="Phosphoserine intermediate" evidence="9 11">
    <location>
        <position position="68"/>
    </location>
</feature>
<dbReference type="GO" id="GO:0006007">
    <property type="term" value="P:glucose catabolic process"/>
    <property type="evidence" value="ECO:0007669"/>
    <property type="project" value="InterPro"/>
</dbReference>
<feature type="binding site" evidence="9 13">
    <location>
        <position position="453"/>
    </location>
    <ligand>
        <name>Mn(2+)</name>
        <dbReference type="ChEBI" id="CHEBI:29035"/>
        <label>2</label>
    </ligand>
</feature>
<dbReference type="SUPFAM" id="SSF53649">
    <property type="entry name" value="Alkaline phosphatase-like"/>
    <property type="match status" value="1"/>
</dbReference>
<feature type="domain" description="Metalloenzyme" evidence="14">
    <location>
        <begin position="10"/>
        <end position="508"/>
    </location>
</feature>
<name>A0A2H0N257_9BACT</name>
<dbReference type="NCBIfam" id="TIGR01307">
    <property type="entry name" value="pgm_bpd_ind"/>
    <property type="match status" value="1"/>
</dbReference>
<evidence type="ECO:0000256" key="11">
    <source>
        <dbReference type="PIRSR" id="PIRSR001492-1"/>
    </source>
</evidence>
<dbReference type="FunFam" id="3.40.1450.10:FF:000002">
    <property type="entry name" value="2,3-bisphosphoglycerate-independent phosphoglycerate mutase"/>
    <property type="match status" value="1"/>
</dbReference>
<evidence type="ECO:0000256" key="8">
    <source>
        <dbReference type="ARBA" id="ARBA00023235"/>
    </source>
</evidence>
<feature type="binding site" evidence="9 12">
    <location>
        <position position="345"/>
    </location>
    <ligand>
        <name>substrate</name>
    </ligand>
</feature>
<feature type="binding site" evidence="9 12">
    <location>
        <begin position="160"/>
        <end position="161"/>
    </location>
    <ligand>
        <name>substrate</name>
    </ligand>
</feature>
<evidence type="ECO:0000256" key="10">
    <source>
        <dbReference type="NCBIfam" id="TIGR01307"/>
    </source>
</evidence>
<dbReference type="PIRSF" id="PIRSF001492">
    <property type="entry name" value="IPGAM"/>
    <property type="match status" value="1"/>
</dbReference>
<dbReference type="AlphaFoldDB" id="A0A2H0N257"/>
<dbReference type="InterPro" id="IPR011258">
    <property type="entry name" value="BPG-indep_PGM_N"/>
</dbReference>
<feature type="binding site" evidence="9 12">
    <location>
        <position position="190"/>
    </location>
    <ligand>
        <name>substrate</name>
    </ligand>
</feature>
<comment type="cofactor">
    <cofactor evidence="9">
        <name>Mn(2+)</name>
        <dbReference type="ChEBI" id="CHEBI:29035"/>
    </cofactor>
    <text evidence="9">Binds 2 manganese ions per subunit.</text>
</comment>
<dbReference type="Proteomes" id="UP000229782">
    <property type="component" value="Unassembled WGS sequence"/>
</dbReference>
<dbReference type="HAMAP" id="MF_01038">
    <property type="entry name" value="GpmI"/>
    <property type="match status" value="1"/>
</dbReference>
<feature type="binding site" evidence="9 13">
    <location>
        <position position="68"/>
    </location>
    <ligand>
        <name>Mn(2+)</name>
        <dbReference type="ChEBI" id="CHEBI:29035"/>
        <label>2</label>
    </ligand>
</feature>
<evidence type="ECO:0000256" key="7">
    <source>
        <dbReference type="ARBA" id="ARBA00023211"/>
    </source>
</evidence>